<comment type="similarity">
    <text evidence="2">Belongs to the diacylglycerol/lipid kinase family.</text>
</comment>
<keyword evidence="10" id="KW-1208">Phospholipid metabolism</keyword>
<accession>A0A917CLL6</accession>
<keyword evidence="3" id="KW-0444">Lipid biosynthesis</keyword>
<keyword evidence="6 12" id="KW-0418">Kinase</keyword>
<dbReference type="GO" id="GO:0005524">
    <property type="term" value="F:ATP binding"/>
    <property type="evidence" value="ECO:0007669"/>
    <property type="project" value="UniProtKB-KW"/>
</dbReference>
<dbReference type="AlphaFoldDB" id="A0A917CLL6"/>
<evidence type="ECO:0000256" key="1">
    <source>
        <dbReference type="ARBA" id="ARBA00001946"/>
    </source>
</evidence>
<reference evidence="12" key="2">
    <citation type="submission" date="2020-09" db="EMBL/GenBank/DDBJ databases">
        <authorList>
            <person name="Sun Q."/>
            <person name="Zhou Y."/>
        </authorList>
    </citation>
    <scope>NUCLEOTIDE SEQUENCE</scope>
    <source>
        <strain evidence="12">CGMCC 1.12987</strain>
    </source>
</reference>
<evidence type="ECO:0000256" key="10">
    <source>
        <dbReference type="ARBA" id="ARBA00023264"/>
    </source>
</evidence>
<dbReference type="EMBL" id="BMGR01000002">
    <property type="protein sequence ID" value="GGF92473.1"/>
    <property type="molecule type" value="Genomic_DNA"/>
</dbReference>
<organism evidence="12 13">
    <name type="scientific">Paenibacillus abyssi</name>
    <dbReference type="NCBI Taxonomy" id="1340531"/>
    <lineage>
        <taxon>Bacteria</taxon>
        <taxon>Bacillati</taxon>
        <taxon>Bacillota</taxon>
        <taxon>Bacilli</taxon>
        <taxon>Bacillales</taxon>
        <taxon>Paenibacillaceae</taxon>
        <taxon>Paenibacillus</taxon>
    </lineage>
</organism>
<gene>
    <name evidence="12" type="primary">bmrU</name>
    <name evidence="12" type="ORF">GCM10010916_07330</name>
</gene>
<evidence type="ECO:0000313" key="13">
    <source>
        <dbReference type="Proteomes" id="UP000644756"/>
    </source>
</evidence>
<dbReference type="PROSITE" id="PS50146">
    <property type="entry name" value="DAGK"/>
    <property type="match status" value="1"/>
</dbReference>
<dbReference type="Pfam" id="PF19279">
    <property type="entry name" value="YegS_C"/>
    <property type="match status" value="1"/>
</dbReference>
<dbReference type="SUPFAM" id="SSF111331">
    <property type="entry name" value="NAD kinase/diacylglycerol kinase-like"/>
    <property type="match status" value="1"/>
</dbReference>
<comment type="cofactor">
    <cofactor evidence="1">
        <name>Mg(2+)</name>
        <dbReference type="ChEBI" id="CHEBI:18420"/>
    </cofactor>
</comment>
<sequence>MGQAVRLWVLEYNGRIITDGRWDPMYKNALLIYNGNAGQAEMGQQLAVLTEILAPAVEELTLLQTKEQGDAERYCRERGESYELLLVLGGDGTVHECVNGLADLERPPLVGILPGGTCNDFSRALHIPQQLDEAARVLLGNKRQQVDIGAANGRYFSNFFGIGLITDTSENINSELKGKFGKLSYFLSTLQKVRQAESFAFKLESGQGELEGEAVMILVANGRFLGTNALPGTDKSLADGLLDVYIIYEAGLPLLIELLTHKASHEWDPQNSAIGYLQTSTLSINTAQPMRADTDGEIYMETPAAISVVPRKLTFLAGEAKL</sequence>
<evidence type="ECO:0000256" key="2">
    <source>
        <dbReference type="ARBA" id="ARBA00005983"/>
    </source>
</evidence>
<evidence type="ECO:0000256" key="5">
    <source>
        <dbReference type="ARBA" id="ARBA00022741"/>
    </source>
</evidence>
<evidence type="ECO:0000313" key="12">
    <source>
        <dbReference type="EMBL" id="GGF92473.1"/>
    </source>
</evidence>
<dbReference type="Gene3D" id="3.40.50.10330">
    <property type="entry name" value="Probable inorganic polyphosphate/atp-NAD kinase, domain 1"/>
    <property type="match status" value="1"/>
</dbReference>
<dbReference type="GO" id="GO:0004143">
    <property type="term" value="F:ATP-dependent diacylglycerol kinase activity"/>
    <property type="evidence" value="ECO:0007669"/>
    <property type="project" value="TreeGrafter"/>
</dbReference>
<keyword evidence="13" id="KW-1185">Reference proteome</keyword>
<evidence type="ECO:0000256" key="8">
    <source>
        <dbReference type="ARBA" id="ARBA00023098"/>
    </source>
</evidence>
<evidence type="ECO:0000259" key="11">
    <source>
        <dbReference type="PROSITE" id="PS50146"/>
    </source>
</evidence>
<keyword evidence="9" id="KW-0594">Phospholipid biosynthesis</keyword>
<keyword evidence="7" id="KW-0067">ATP-binding</keyword>
<evidence type="ECO:0000256" key="4">
    <source>
        <dbReference type="ARBA" id="ARBA00022679"/>
    </source>
</evidence>
<dbReference type="Proteomes" id="UP000644756">
    <property type="component" value="Unassembled WGS sequence"/>
</dbReference>
<proteinExistence type="inferred from homology"/>
<dbReference type="InterPro" id="IPR050187">
    <property type="entry name" value="Lipid_Phosphate_FormReg"/>
</dbReference>
<dbReference type="GO" id="GO:0005886">
    <property type="term" value="C:plasma membrane"/>
    <property type="evidence" value="ECO:0007669"/>
    <property type="project" value="TreeGrafter"/>
</dbReference>
<dbReference type="NCBIfam" id="TIGR00147">
    <property type="entry name" value="YegS/Rv2252/BmrU family lipid kinase"/>
    <property type="match status" value="1"/>
</dbReference>
<dbReference type="InterPro" id="IPR016064">
    <property type="entry name" value="NAD/diacylglycerol_kinase_sf"/>
</dbReference>
<evidence type="ECO:0000256" key="9">
    <source>
        <dbReference type="ARBA" id="ARBA00023209"/>
    </source>
</evidence>
<dbReference type="Pfam" id="PF00781">
    <property type="entry name" value="DAGK_cat"/>
    <property type="match status" value="1"/>
</dbReference>
<keyword evidence="5" id="KW-0547">Nucleotide-binding</keyword>
<name>A0A917CLL6_9BACL</name>
<keyword evidence="8" id="KW-0443">Lipid metabolism</keyword>
<keyword evidence="4" id="KW-0808">Transferase</keyword>
<feature type="domain" description="DAGKc" evidence="11">
    <location>
        <begin position="24"/>
        <end position="155"/>
    </location>
</feature>
<evidence type="ECO:0000256" key="7">
    <source>
        <dbReference type="ARBA" id="ARBA00022840"/>
    </source>
</evidence>
<dbReference type="InterPro" id="IPR017438">
    <property type="entry name" value="ATP-NAD_kinase_N"/>
</dbReference>
<protein>
    <submittedName>
        <fullName evidence="12">Lipid kinase BmrU</fullName>
    </submittedName>
</protein>
<reference evidence="12" key="1">
    <citation type="journal article" date="2014" name="Int. J. Syst. Evol. Microbiol.">
        <title>Complete genome sequence of Corynebacterium casei LMG S-19264T (=DSM 44701T), isolated from a smear-ripened cheese.</title>
        <authorList>
            <consortium name="US DOE Joint Genome Institute (JGI-PGF)"/>
            <person name="Walter F."/>
            <person name="Albersmeier A."/>
            <person name="Kalinowski J."/>
            <person name="Ruckert C."/>
        </authorList>
    </citation>
    <scope>NUCLEOTIDE SEQUENCE</scope>
    <source>
        <strain evidence="12">CGMCC 1.12987</strain>
    </source>
</reference>
<dbReference type="Gene3D" id="2.60.200.40">
    <property type="match status" value="1"/>
</dbReference>
<dbReference type="InterPro" id="IPR005218">
    <property type="entry name" value="Diacylglycerol/lipid_kinase"/>
</dbReference>
<dbReference type="PANTHER" id="PTHR12358:SF107">
    <property type="entry name" value="LIPID KINASE BMRU-RELATED"/>
    <property type="match status" value="1"/>
</dbReference>
<dbReference type="GO" id="GO:0008654">
    <property type="term" value="P:phospholipid biosynthetic process"/>
    <property type="evidence" value="ECO:0007669"/>
    <property type="project" value="UniProtKB-KW"/>
</dbReference>
<dbReference type="InterPro" id="IPR001206">
    <property type="entry name" value="Diacylglycerol_kinase_cat_dom"/>
</dbReference>
<dbReference type="SMART" id="SM00046">
    <property type="entry name" value="DAGKc"/>
    <property type="match status" value="1"/>
</dbReference>
<evidence type="ECO:0000256" key="3">
    <source>
        <dbReference type="ARBA" id="ARBA00022516"/>
    </source>
</evidence>
<comment type="caution">
    <text evidence="12">The sequence shown here is derived from an EMBL/GenBank/DDBJ whole genome shotgun (WGS) entry which is preliminary data.</text>
</comment>
<dbReference type="InterPro" id="IPR045540">
    <property type="entry name" value="YegS/DAGK_C"/>
</dbReference>
<dbReference type="PANTHER" id="PTHR12358">
    <property type="entry name" value="SPHINGOSINE KINASE"/>
    <property type="match status" value="1"/>
</dbReference>
<evidence type="ECO:0000256" key="6">
    <source>
        <dbReference type="ARBA" id="ARBA00022777"/>
    </source>
</evidence>